<organism evidence="2 3">
    <name type="scientific">Helianthus annuus</name>
    <name type="common">Common sunflower</name>
    <dbReference type="NCBI Taxonomy" id="4232"/>
    <lineage>
        <taxon>Eukaryota</taxon>
        <taxon>Viridiplantae</taxon>
        <taxon>Streptophyta</taxon>
        <taxon>Embryophyta</taxon>
        <taxon>Tracheophyta</taxon>
        <taxon>Spermatophyta</taxon>
        <taxon>Magnoliopsida</taxon>
        <taxon>eudicotyledons</taxon>
        <taxon>Gunneridae</taxon>
        <taxon>Pentapetalae</taxon>
        <taxon>asterids</taxon>
        <taxon>campanulids</taxon>
        <taxon>Asterales</taxon>
        <taxon>Asteraceae</taxon>
        <taxon>Asteroideae</taxon>
        <taxon>Heliantheae alliance</taxon>
        <taxon>Heliantheae</taxon>
        <taxon>Helianthus</taxon>
    </lineage>
</organism>
<dbReference type="AlphaFoldDB" id="A0A9K3JG49"/>
<sequence>MILSWRLFRVMFNTINTTMIPLIVLVAKLKMRGESTVNLGRNSHFFFCRQKGTLSRHIRVHQGVIMITAYR</sequence>
<gene>
    <name evidence="2" type="ORF">HanXRQr2_Chr03g0111371</name>
</gene>
<dbReference type="EMBL" id="MNCJ02000318">
    <property type="protein sequence ID" value="KAF5814469.1"/>
    <property type="molecule type" value="Genomic_DNA"/>
</dbReference>
<evidence type="ECO:0000313" key="3">
    <source>
        <dbReference type="Proteomes" id="UP000215914"/>
    </source>
</evidence>
<protein>
    <submittedName>
        <fullName evidence="2">Uncharacterized protein</fullName>
    </submittedName>
</protein>
<name>A0A9K3JG49_HELAN</name>
<evidence type="ECO:0000256" key="1">
    <source>
        <dbReference type="SAM" id="Phobius"/>
    </source>
</evidence>
<keyword evidence="1" id="KW-0812">Transmembrane</keyword>
<reference evidence="2" key="1">
    <citation type="journal article" date="2017" name="Nature">
        <title>The sunflower genome provides insights into oil metabolism, flowering and Asterid evolution.</title>
        <authorList>
            <person name="Badouin H."/>
            <person name="Gouzy J."/>
            <person name="Grassa C.J."/>
            <person name="Murat F."/>
            <person name="Staton S.E."/>
            <person name="Cottret L."/>
            <person name="Lelandais-Briere C."/>
            <person name="Owens G.L."/>
            <person name="Carrere S."/>
            <person name="Mayjonade B."/>
            <person name="Legrand L."/>
            <person name="Gill N."/>
            <person name="Kane N.C."/>
            <person name="Bowers J.E."/>
            <person name="Hubner S."/>
            <person name="Bellec A."/>
            <person name="Berard A."/>
            <person name="Berges H."/>
            <person name="Blanchet N."/>
            <person name="Boniface M.C."/>
            <person name="Brunel D."/>
            <person name="Catrice O."/>
            <person name="Chaidir N."/>
            <person name="Claudel C."/>
            <person name="Donnadieu C."/>
            <person name="Faraut T."/>
            <person name="Fievet G."/>
            <person name="Helmstetter N."/>
            <person name="King M."/>
            <person name="Knapp S.J."/>
            <person name="Lai Z."/>
            <person name="Le Paslier M.C."/>
            <person name="Lippi Y."/>
            <person name="Lorenzon L."/>
            <person name="Mandel J.R."/>
            <person name="Marage G."/>
            <person name="Marchand G."/>
            <person name="Marquand E."/>
            <person name="Bret-Mestries E."/>
            <person name="Morien E."/>
            <person name="Nambeesan S."/>
            <person name="Nguyen T."/>
            <person name="Pegot-Espagnet P."/>
            <person name="Pouilly N."/>
            <person name="Raftis F."/>
            <person name="Sallet E."/>
            <person name="Schiex T."/>
            <person name="Thomas J."/>
            <person name="Vandecasteele C."/>
            <person name="Vares D."/>
            <person name="Vear F."/>
            <person name="Vautrin S."/>
            <person name="Crespi M."/>
            <person name="Mangin B."/>
            <person name="Burke J.M."/>
            <person name="Salse J."/>
            <person name="Munos S."/>
            <person name="Vincourt P."/>
            <person name="Rieseberg L.H."/>
            <person name="Langlade N.B."/>
        </authorList>
    </citation>
    <scope>NUCLEOTIDE SEQUENCE</scope>
    <source>
        <tissue evidence="2">Leaves</tissue>
    </source>
</reference>
<feature type="transmembrane region" description="Helical" evidence="1">
    <location>
        <begin position="6"/>
        <end position="27"/>
    </location>
</feature>
<dbReference type="Gramene" id="mRNA:HanXRQr2_Chr03g0111371">
    <property type="protein sequence ID" value="CDS:HanXRQr2_Chr03g0111371.1"/>
    <property type="gene ID" value="HanXRQr2_Chr03g0111371"/>
</dbReference>
<dbReference type="Proteomes" id="UP000215914">
    <property type="component" value="Unassembled WGS sequence"/>
</dbReference>
<keyword evidence="3" id="KW-1185">Reference proteome</keyword>
<keyword evidence="1" id="KW-1133">Transmembrane helix</keyword>
<accession>A0A9K3JG49</accession>
<proteinExistence type="predicted"/>
<comment type="caution">
    <text evidence="2">The sequence shown here is derived from an EMBL/GenBank/DDBJ whole genome shotgun (WGS) entry which is preliminary data.</text>
</comment>
<keyword evidence="1" id="KW-0472">Membrane</keyword>
<reference evidence="2" key="2">
    <citation type="submission" date="2020-06" db="EMBL/GenBank/DDBJ databases">
        <title>Helianthus annuus Genome sequencing and assembly Release 2.</title>
        <authorList>
            <person name="Gouzy J."/>
            <person name="Langlade N."/>
            <person name="Munos S."/>
        </authorList>
    </citation>
    <scope>NUCLEOTIDE SEQUENCE</scope>
    <source>
        <tissue evidence="2">Leaves</tissue>
    </source>
</reference>
<evidence type="ECO:0000313" key="2">
    <source>
        <dbReference type="EMBL" id="KAF5814469.1"/>
    </source>
</evidence>